<keyword evidence="3 9" id="KW-0808">Transferase</keyword>
<dbReference type="HAMAP" id="MF_00186">
    <property type="entry name" value="Glycerol_kin"/>
    <property type="match status" value="1"/>
</dbReference>
<dbReference type="Pfam" id="PF02782">
    <property type="entry name" value="FGGY_C"/>
    <property type="match status" value="1"/>
</dbReference>
<feature type="binding site" evidence="9">
    <location>
        <position position="265"/>
    </location>
    <ligand>
        <name>ADP</name>
        <dbReference type="ChEBI" id="CHEBI:456216"/>
    </ligand>
</feature>
<dbReference type="InterPro" id="IPR005999">
    <property type="entry name" value="Glycerol_kin"/>
</dbReference>
<comment type="activity regulation">
    <text evidence="9">Inhibited by fructose 1,6-bisphosphate (FBP).</text>
</comment>
<feature type="binding site" evidence="9">
    <location>
        <position position="16"/>
    </location>
    <ligand>
        <name>ADP</name>
        <dbReference type="ChEBI" id="CHEBI:456216"/>
    </ligand>
</feature>
<feature type="domain" description="Carbohydrate kinase FGGY N-terminal" evidence="10">
    <location>
        <begin position="5"/>
        <end position="250"/>
    </location>
</feature>
<feature type="binding site" evidence="9">
    <location>
        <position position="83"/>
    </location>
    <ligand>
        <name>sn-glycerol 3-phosphate</name>
        <dbReference type="ChEBI" id="CHEBI:57597"/>
    </ligand>
</feature>
<dbReference type="GO" id="GO:0019563">
    <property type="term" value="P:glycerol catabolic process"/>
    <property type="evidence" value="ECO:0007669"/>
    <property type="project" value="UniProtKB-UniRule"/>
</dbReference>
<dbReference type="FunFam" id="3.30.420.40:FF:000008">
    <property type="entry name" value="Glycerol kinase"/>
    <property type="match status" value="1"/>
</dbReference>
<feature type="binding site" evidence="9">
    <location>
        <position position="82"/>
    </location>
    <ligand>
        <name>glycerol</name>
        <dbReference type="ChEBI" id="CHEBI:17754"/>
    </ligand>
</feature>
<evidence type="ECO:0000256" key="8">
    <source>
        <dbReference type="ARBA" id="ARBA00052101"/>
    </source>
</evidence>
<dbReference type="UniPathway" id="UPA00618">
    <property type="reaction ID" value="UER00672"/>
</dbReference>
<evidence type="ECO:0000256" key="7">
    <source>
        <dbReference type="ARBA" id="ARBA00022840"/>
    </source>
</evidence>
<gene>
    <name evidence="9" type="primary">glpK</name>
    <name evidence="12" type="ORF">C7446_0955</name>
</gene>
<evidence type="ECO:0000256" key="4">
    <source>
        <dbReference type="ARBA" id="ARBA00022741"/>
    </source>
</evidence>
<dbReference type="FunFam" id="3.30.420.40:FF:000007">
    <property type="entry name" value="Glycerol kinase"/>
    <property type="match status" value="1"/>
</dbReference>
<dbReference type="NCBIfam" id="TIGR01311">
    <property type="entry name" value="glycerol_kin"/>
    <property type="match status" value="1"/>
</dbReference>
<evidence type="ECO:0000256" key="3">
    <source>
        <dbReference type="ARBA" id="ARBA00022679"/>
    </source>
</evidence>
<dbReference type="GO" id="GO:0005524">
    <property type="term" value="F:ATP binding"/>
    <property type="evidence" value="ECO:0007669"/>
    <property type="project" value="UniProtKB-UniRule"/>
</dbReference>
<protein>
    <recommendedName>
        <fullName evidence="9">Glycerol kinase</fullName>
        <ecNumber evidence="9">2.7.1.30</ecNumber>
    </recommendedName>
    <alternativeName>
        <fullName evidence="9">ATP:glycerol 3-phosphotransferase</fullName>
    </alternativeName>
    <alternativeName>
        <fullName evidence="9">Glycerokinase</fullName>
        <shortName evidence="9">GK</shortName>
    </alternativeName>
</protein>
<evidence type="ECO:0000256" key="2">
    <source>
        <dbReference type="ARBA" id="ARBA00009156"/>
    </source>
</evidence>
<name>A0A420WXY2_9GAMM</name>
<comment type="pathway">
    <text evidence="1 9">Polyol metabolism; glycerol degradation via glycerol kinase pathway; sn-glycerol 3-phosphate from glycerol: step 1/1.</text>
</comment>
<feature type="binding site" evidence="9">
    <location>
        <position position="243"/>
    </location>
    <ligand>
        <name>sn-glycerol 3-phosphate</name>
        <dbReference type="ChEBI" id="CHEBI:57597"/>
    </ligand>
</feature>
<feature type="binding site" evidence="9">
    <location>
        <position position="134"/>
    </location>
    <ligand>
        <name>sn-glycerol 3-phosphate</name>
        <dbReference type="ChEBI" id="CHEBI:57597"/>
    </ligand>
</feature>
<sequence length="499" mass="55226">MTSCILSIDQGTTSTRTILFNREGQVVGLAQEEFPQHFPDSGWVEHHVDDLWQSALRTARQALTNAGKTIHDVAALSITNQRETAIVWDRHTGEPIHNAIVWQDRRTSDYCQQLRRQGYTDTIQAKTGLLIDPYFSASKVHWLLENVEGARERAERGELLFGTVDSYLIWKLTGGRQHRTDATNASRTCLFNIHEQCWDSELLELFGIPESMMPEVMDCSAEFGRTDAQLLGASVLIAGVAGDQQAALVGQACFEPGMVKSTYGTGCFMIMNTGDKAELSRNKLLTTVGYRLNGKVTYAMEGSIFVAGATVQWMRDGLKLFQDASETETLARKTGFGHGVYLVPAFTGLGAPHWDPQARGAIFGLTRSTGIAEIVAAGLQSVCYQTRDLQECMNADTSAPAETLRVDGGMVSNNWVMQFLADILDVRVDRPHILETTALGSAYLAGLQIGWYNSLDDITSLWNCERSFSPRMEDQERESLYKGWLEAVDRVRSGDNGDG</sequence>
<dbReference type="InterPro" id="IPR018484">
    <property type="entry name" value="FGGY_N"/>
</dbReference>
<dbReference type="Gene3D" id="3.30.420.40">
    <property type="match status" value="2"/>
</dbReference>
<feature type="binding site" evidence="9">
    <location>
        <position position="12"/>
    </location>
    <ligand>
        <name>ATP</name>
        <dbReference type="ChEBI" id="CHEBI:30616"/>
    </ligand>
</feature>
<dbReference type="PIRSF" id="PIRSF000538">
    <property type="entry name" value="GlpK"/>
    <property type="match status" value="1"/>
</dbReference>
<feature type="binding site" evidence="9">
    <location>
        <position position="409"/>
    </location>
    <ligand>
        <name>ATP</name>
        <dbReference type="ChEBI" id="CHEBI:30616"/>
    </ligand>
</feature>
<dbReference type="SUPFAM" id="SSF53067">
    <property type="entry name" value="Actin-like ATPase domain"/>
    <property type="match status" value="2"/>
</dbReference>
<feature type="binding site" evidence="9">
    <location>
        <position position="244"/>
    </location>
    <ligand>
        <name>glycerol</name>
        <dbReference type="ChEBI" id="CHEBI:17754"/>
    </ligand>
</feature>
<evidence type="ECO:0000313" key="12">
    <source>
        <dbReference type="EMBL" id="RKR06021.1"/>
    </source>
</evidence>
<accession>A0A420WXY2</accession>
<proteinExistence type="inferred from homology"/>
<dbReference type="OrthoDB" id="9805576at2"/>
<dbReference type="Proteomes" id="UP000281975">
    <property type="component" value="Unassembled WGS sequence"/>
</dbReference>
<evidence type="ECO:0000259" key="10">
    <source>
        <dbReference type="Pfam" id="PF00370"/>
    </source>
</evidence>
<feature type="binding site" evidence="9">
    <location>
        <position position="83"/>
    </location>
    <ligand>
        <name>glycerol</name>
        <dbReference type="ChEBI" id="CHEBI:17754"/>
    </ligand>
</feature>
<comment type="catalytic activity">
    <reaction evidence="8 9">
        <text>glycerol + ATP = sn-glycerol 3-phosphate + ADP + H(+)</text>
        <dbReference type="Rhea" id="RHEA:21644"/>
        <dbReference type="ChEBI" id="CHEBI:15378"/>
        <dbReference type="ChEBI" id="CHEBI:17754"/>
        <dbReference type="ChEBI" id="CHEBI:30616"/>
        <dbReference type="ChEBI" id="CHEBI:57597"/>
        <dbReference type="ChEBI" id="CHEBI:456216"/>
        <dbReference type="EC" id="2.7.1.30"/>
    </reaction>
</comment>
<feature type="binding site" evidence="9">
    <location>
        <position position="12"/>
    </location>
    <ligand>
        <name>ADP</name>
        <dbReference type="ChEBI" id="CHEBI:456216"/>
    </ligand>
</feature>
<organism evidence="12 13">
    <name type="scientific">Kushneria sinocarnis</name>
    <dbReference type="NCBI Taxonomy" id="595502"/>
    <lineage>
        <taxon>Bacteria</taxon>
        <taxon>Pseudomonadati</taxon>
        <taxon>Pseudomonadota</taxon>
        <taxon>Gammaproteobacteria</taxon>
        <taxon>Oceanospirillales</taxon>
        <taxon>Halomonadaceae</taxon>
        <taxon>Kushneria</taxon>
    </lineage>
</organism>
<evidence type="ECO:0000256" key="6">
    <source>
        <dbReference type="ARBA" id="ARBA00022798"/>
    </source>
</evidence>
<dbReference type="GO" id="GO:0006072">
    <property type="term" value="P:glycerol-3-phosphate metabolic process"/>
    <property type="evidence" value="ECO:0007669"/>
    <property type="project" value="InterPro"/>
</dbReference>
<dbReference type="Pfam" id="PF00370">
    <property type="entry name" value="FGGY_N"/>
    <property type="match status" value="1"/>
</dbReference>
<dbReference type="InterPro" id="IPR018483">
    <property type="entry name" value="Carb_kinase_FGGY_CS"/>
</dbReference>
<feature type="binding site" evidence="9">
    <location>
        <position position="12"/>
    </location>
    <ligand>
        <name>sn-glycerol 3-phosphate</name>
        <dbReference type="ChEBI" id="CHEBI:57597"/>
    </ligand>
</feature>
<feature type="binding site" evidence="9">
    <location>
        <position position="243"/>
    </location>
    <ligand>
        <name>glycerol</name>
        <dbReference type="ChEBI" id="CHEBI:17754"/>
    </ligand>
</feature>
<keyword evidence="6 9" id="KW-0319">Glycerol metabolism</keyword>
<dbReference type="EC" id="2.7.1.30" evidence="9"/>
<feature type="domain" description="Carbohydrate kinase FGGY C-terminal" evidence="11">
    <location>
        <begin position="261"/>
        <end position="447"/>
    </location>
</feature>
<dbReference type="InterPro" id="IPR018485">
    <property type="entry name" value="FGGY_C"/>
</dbReference>
<feature type="binding site" evidence="9">
    <location>
        <position position="409"/>
    </location>
    <ligand>
        <name>ADP</name>
        <dbReference type="ChEBI" id="CHEBI:456216"/>
    </ligand>
</feature>
<keyword evidence="4 9" id="KW-0547">Nucleotide-binding</keyword>
<keyword evidence="13" id="KW-1185">Reference proteome</keyword>
<evidence type="ECO:0000256" key="9">
    <source>
        <dbReference type="HAMAP-Rule" id="MF_00186"/>
    </source>
</evidence>
<feature type="binding site" evidence="9">
    <location>
        <position position="134"/>
    </location>
    <ligand>
        <name>glycerol</name>
        <dbReference type="ChEBI" id="CHEBI:17754"/>
    </ligand>
</feature>
<dbReference type="NCBIfam" id="NF000756">
    <property type="entry name" value="PRK00047.1"/>
    <property type="match status" value="1"/>
</dbReference>
<comment type="function">
    <text evidence="9">Key enzyme in the regulation of glycerol uptake and metabolism. Catalyzes the phosphorylation of glycerol to yield sn-glycerol 3-phosphate.</text>
</comment>
<dbReference type="PROSITE" id="PS00933">
    <property type="entry name" value="FGGY_KINASES_1"/>
    <property type="match status" value="1"/>
</dbReference>
<evidence type="ECO:0000256" key="5">
    <source>
        <dbReference type="ARBA" id="ARBA00022777"/>
    </source>
</evidence>
<feature type="binding site" evidence="9">
    <location>
        <position position="308"/>
    </location>
    <ligand>
        <name>ADP</name>
        <dbReference type="ChEBI" id="CHEBI:456216"/>
    </ligand>
</feature>
<feature type="binding site" evidence="9">
    <location>
        <position position="82"/>
    </location>
    <ligand>
        <name>sn-glycerol 3-phosphate</name>
        <dbReference type="ChEBI" id="CHEBI:57597"/>
    </ligand>
</feature>
<feature type="binding site" evidence="9">
    <location>
        <position position="265"/>
    </location>
    <ligand>
        <name>ATP</name>
        <dbReference type="ChEBI" id="CHEBI:30616"/>
    </ligand>
</feature>
<dbReference type="EMBL" id="RBIN01000003">
    <property type="protein sequence ID" value="RKR06021.1"/>
    <property type="molecule type" value="Genomic_DNA"/>
</dbReference>
<reference evidence="12 13" key="1">
    <citation type="submission" date="2018-10" db="EMBL/GenBank/DDBJ databases">
        <title>Genomic Encyclopedia of Type Strains, Phase IV (KMG-IV): sequencing the most valuable type-strain genomes for metagenomic binning, comparative biology and taxonomic classification.</title>
        <authorList>
            <person name="Goeker M."/>
        </authorList>
    </citation>
    <scope>NUCLEOTIDE SEQUENCE [LARGE SCALE GENOMIC DNA]</scope>
    <source>
        <strain evidence="12 13">DSM 23229</strain>
    </source>
</reference>
<dbReference type="InterPro" id="IPR043129">
    <property type="entry name" value="ATPase_NBD"/>
</dbReference>
<dbReference type="GO" id="GO:0005829">
    <property type="term" value="C:cytosol"/>
    <property type="evidence" value="ECO:0007669"/>
    <property type="project" value="TreeGrafter"/>
</dbReference>
<dbReference type="RefSeq" id="WP_121171847.1">
    <property type="nucleotide sequence ID" value="NZ_RBIN01000003.1"/>
</dbReference>
<evidence type="ECO:0000313" key="13">
    <source>
        <dbReference type="Proteomes" id="UP000281975"/>
    </source>
</evidence>
<feature type="binding site" evidence="9">
    <location>
        <position position="312"/>
    </location>
    <ligand>
        <name>ATP</name>
        <dbReference type="ChEBI" id="CHEBI:30616"/>
    </ligand>
</feature>
<comment type="similarity">
    <text evidence="2 9">Belongs to the FGGY kinase family.</text>
</comment>
<keyword evidence="7 9" id="KW-0067">ATP-binding</keyword>
<dbReference type="InterPro" id="IPR000577">
    <property type="entry name" value="Carb_kinase_FGGY"/>
</dbReference>
<dbReference type="CDD" id="cd07786">
    <property type="entry name" value="FGGY_EcGK_like"/>
    <property type="match status" value="1"/>
</dbReference>
<dbReference type="PANTHER" id="PTHR10196">
    <property type="entry name" value="SUGAR KINASE"/>
    <property type="match status" value="1"/>
</dbReference>
<feature type="binding site" evidence="9">
    <location>
        <position position="308"/>
    </location>
    <ligand>
        <name>ATP</name>
        <dbReference type="ChEBI" id="CHEBI:30616"/>
    </ligand>
</feature>
<comment type="caution">
    <text evidence="12">The sequence shown here is derived from an EMBL/GenBank/DDBJ whole genome shotgun (WGS) entry which is preliminary data.</text>
</comment>
<dbReference type="GO" id="GO:0004370">
    <property type="term" value="F:glycerol kinase activity"/>
    <property type="evidence" value="ECO:0007669"/>
    <property type="project" value="UniProtKB-UniRule"/>
</dbReference>
<dbReference type="AlphaFoldDB" id="A0A420WXY2"/>
<feature type="binding site" evidence="9">
    <location>
        <position position="413"/>
    </location>
    <ligand>
        <name>ADP</name>
        <dbReference type="ChEBI" id="CHEBI:456216"/>
    </ligand>
</feature>
<keyword evidence="5 9" id="KW-0418">Kinase</keyword>
<feature type="binding site" evidence="9">
    <location>
        <position position="14"/>
    </location>
    <ligand>
        <name>ATP</name>
        <dbReference type="ChEBI" id="CHEBI:30616"/>
    </ligand>
</feature>
<evidence type="ECO:0000256" key="1">
    <source>
        <dbReference type="ARBA" id="ARBA00005190"/>
    </source>
</evidence>
<dbReference type="PANTHER" id="PTHR10196:SF78">
    <property type="entry name" value="GLYCEROL KINASE"/>
    <property type="match status" value="1"/>
</dbReference>
<evidence type="ECO:0000259" key="11">
    <source>
        <dbReference type="Pfam" id="PF02782"/>
    </source>
</evidence>
<feature type="binding site" evidence="9">
    <location>
        <position position="13"/>
    </location>
    <ligand>
        <name>ATP</name>
        <dbReference type="ChEBI" id="CHEBI:30616"/>
    </ligand>
</feature>